<dbReference type="InterPro" id="IPR029056">
    <property type="entry name" value="Ribokinase-like"/>
</dbReference>
<dbReference type="Gene3D" id="3.40.1190.20">
    <property type="match status" value="1"/>
</dbReference>
<dbReference type="GO" id="GO:0008443">
    <property type="term" value="F:phosphofructokinase activity"/>
    <property type="evidence" value="ECO:0007669"/>
    <property type="project" value="TreeGrafter"/>
</dbReference>
<dbReference type="GO" id="GO:0005829">
    <property type="term" value="C:cytosol"/>
    <property type="evidence" value="ECO:0007669"/>
    <property type="project" value="TreeGrafter"/>
</dbReference>
<keyword evidence="9" id="KW-1185">Reference proteome</keyword>
<dbReference type="PROSITE" id="PS00584">
    <property type="entry name" value="PFKB_KINASES_2"/>
    <property type="match status" value="1"/>
</dbReference>
<dbReference type="PIRSF" id="PIRSF000535">
    <property type="entry name" value="1PFK/6PFK/LacC"/>
    <property type="match status" value="1"/>
</dbReference>
<organism evidence="8 9">
    <name type="scientific">Leucobacter ruminantium</name>
    <dbReference type="NCBI Taxonomy" id="1289170"/>
    <lineage>
        <taxon>Bacteria</taxon>
        <taxon>Bacillati</taxon>
        <taxon>Actinomycetota</taxon>
        <taxon>Actinomycetes</taxon>
        <taxon>Micrococcales</taxon>
        <taxon>Microbacteriaceae</taxon>
        <taxon>Leucobacter</taxon>
    </lineage>
</organism>
<comment type="caution">
    <text evidence="8">The sequence shown here is derived from an EMBL/GenBank/DDBJ whole genome shotgun (WGS) entry which is preliminary data.</text>
</comment>
<feature type="domain" description="Carbohydrate kinase PfkB" evidence="7">
    <location>
        <begin position="174"/>
        <end position="316"/>
    </location>
</feature>
<keyword evidence="3" id="KW-0547">Nucleotide-binding</keyword>
<comment type="similarity">
    <text evidence="1">Belongs to the carbohydrate kinase PfkB family.</text>
</comment>
<name>A0A939RYQ6_9MICO</name>
<evidence type="ECO:0000256" key="1">
    <source>
        <dbReference type="ARBA" id="ARBA00010688"/>
    </source>
</evidence>
<dbReference type="SUPFAM" id="SSF53613">
    <property type="entry name" value="Ribokinase-like"/>
    <property type="match status" value="1"/>
</dbReference>
<evidence type="ECO:0000259" key="7">
    <source>
        <dbReference type="Pfam" id="PF00294"/>
    </source>
</evidence>
<evidence type="ECO:0000256" key="2">
    <source>
        <dbReference type="ARBA" id="ARBA00022679"/>
    </source>
</evidence>
<dbReference type="InterPro" id="IPR002173">
    <property type="entry name" value="Carboh/pur_kinase_PfkB_CS"/>
</dbReference>
<evidence type="ECO:0000256" key="3">
    <source>
        <dbReference type="ARBA" id="ARBA00022741"/>
    </source>
</evidence>
<dbReference type="Proteomes" id="UP000664398">
    <property type="component" value="Unassembled WGS sequence"/>
</dbReference>
<dbReference type="GO" id="GO:0005524">
    <property type="term" value="F:ATP binding"/>
    <property type="evidence" value="ECO:0007669"/>
    <property type="project" value="UniProtKB-KW"/>
</dbReference>
<evidence type="ECO:0000256" key="5">
    <source>
        <dbReference type="ARBA" id="ARBA00022840"/>
    </source>
</evidence>
<keyword evidence="4" id="KW-0418">Kinase</keyword>
<dbReference type="PANTHER" id="PTHR46566:SF5">
    <property type="entry name" value="1-PHOSPHOFRUCTOKINASE"/>
    <property type="match status" value="1"/>
</dbReference>
<dbReference type="RefSeq" id="WP_208045596.1">
    <property type="nucleotide sequence ID" value="NZ_JAGDYL010000009.1"/>
</dbReference>
<dbReference type="AlphaFoldDB" id="A0A939RYQ6"/>
<dbReference type="InterPro" id="IPR017583">
    <property type="entry name" value="Tagatose/fructose_Pkinase"/>
</dbReference>
<evidence type="ECO:0000313" key="8">
    <source>
        <dbReference type="EMBL" id="MBO1805116.1"/>
    </source>
</evidence>
<dbReference type="InterPro" id="IPR011611">
    <property type="entry name" value="PfkB_dom"/>
</dbReference>
<evidence type="ECO:0000256" key="6">
    <source>
        <dbReference type="PIRNR" id="PIRNR000535"/>
    </source>
</evidence>
<proteinExistence type="inferred from homology"/>
<keyword evidence="5" id="KW-0067">ATP-binding</keyword>
<evidence type="ECO:0000313" key="9">
    <source>
        <dbReference type="Proteomes" id="UP000664398"/>
    </source>
</evidence>
<dbReference type="EMBL" id="JAGDYL010000009">
    <property type="protein sequence ID" value="MBO1805116.1"/>
    <property type="molecule type" value="Genomic_DNA"/>
</dbReference>
<accession>A0A939RYQ6</accession>
<reference evidence="8" key="1">
    <citation type="submission" date="2021-03" db="EMBL/GenBank/DDBJ databases">
        <title>Leucobacter chromiisoli sp. nov., isolated from chromium-containing soil of chemical plant.</title>
        <authorList>
            <person name="Xu Z."/>
        </authorList>
    </citation>
    <scope>NUCLEOTIDE SEQUENCE</scope>
    <source>
        <strain evidence="8">A2</strain>
    </source>
</reference>
<sequence>MSAARPVVTLTPAGAVDATYRLGGELVRGAFARAESYERELSGKGVNVTVALLRAGIPSSAVVVMGEEDLPLAEVFAADTLRPVLRPGATRVNTSIIDSGGATTKVNASAGRLSPDAWAAAQDAAIDEIGRRGAGWLVVSGALPPLDGECAGSGDGTGVGDGHLDLGPLTIRARELGARVALDTSGAALRRAAHEPFGAALLAPNAEELAELAGRGIASVGDALAAARELLERGAAAGLEAVYVSLGADGSLLVSGAGAVLARARAARVANTAGAGDASLAGLLAGPVTDDLGSLAAAAARAASFGAHAVAQTSTLLPGLEGAPEAEVLIDPDPGIPLTEAAGTVGAS</sequence>
<dbReference type="PANTHER" id="PTHR46566">
    <property type="entry name" value="1-PHOSPHOFRUCTOKINASE-RELATED"/>
    <property type="match status" value="1"/>
</dbReference>
<dbReference type="Pfam" id="PF00294">
    <property type="entry name" value="PfkB"/>
    <property type="match status" value="1"/>
</dbReference>
<keyword evidence="2 6" id="KW-0808">Transferase</keyword>
<protein>
    <recommendedName>
        <fullName evidence="7">Carbohydrate kinase PfkB domain-containing protein</fullName>
    </recommendedName>
</protein>
<evidence type="ECO:0000256" key="4">
    <source>
        <dbReference type="ARBA" id="ARBA00022777"/>
    </source>
</evidence>
<gene>
    <name evidence="8" type="ORF">J4H91_07255</name>
</gene>